<keyword evidence="1 7" id="KW-0436">Ligase</keyword>
<proteinExistence type="predicted"/>
<dbReference type="InterPro" id="IPR036565">
    <property type="entry name" value="Mur-like_cat_sf"/>
</dbReference>
<evidence type="ECO:0000256" key="3">
    <source>
        <dbReference type="ARBA" id="ARBA00022840"/>
    </source>
</evidence>
<accession>E6TWB8</accession>
<name>E6TWB8_EVAC2</name>
<feature type="domain" description="Mur ligase C-terminal" evidence="5">
    <location>
        <begin position="221"/>
        <end position="349"/>
    </location>
</feature>
<dbReference type="AlphaFoldDB" id="E6TWB8"/>
<protein>
    <submittedName>
        <fullName evidence="7">Mur ligase middle domain protein</fullName>
    </submittedName>
</protein>
<feature type="domain" description="Mur ligase central" evidence="6">
    <location>
        <begin position="13"/>
        <end position="199"/>
    </location>
</feature>
<dbReference type="HOGENOM" id="CLU_031507_1_0_9"/>
<dbReference type="InterPro" id="IPR036615">
    <property type="entry name" value="Mur_ligase_C_dom_sf"/>
</dbReference>
<evidence type="ECO:0000256" key="1">
    <source>
        <dbReference type="ARBA" id="ARBA00022598"/>
    </source>
</evidence>
<evidence type="ECO:0000259" key="5">
    <source>
        <dbReference type="Pfam" id="PF02875"/>
    </source>
</evidence>
<evidence type="ECO:0000313" key="8">
    <source>
        <dbReference type="Proteomes" id="UP000001401"/>
    </source>
</evidence>
<feature type="transmembrane region" description="Helical" evidence="4">
    <location>
        <begin position="177"/>
        <end position="199"/>
    </location>
</feature>
<evidence type="ECO:0000313" key="7">
    <source>
        <dbReference type="EMBL" id="ADU31074.1"/>
    </source>
</evidence>
<dbReference type="Proteomes" id="UP000001401">
    <property type="component" value="Chromosome"/>
</dbReference>
<dbReference type="Gene3D" id="3.90.190.20">
    <property type="entry name" value="Mur ligase, C-terminal domain"/>
    <property type="match status" value="1"/>
</dbReference>
<dbReference type="InterPro" id="IPR051046">
    <property type="entry name" value="MurCDEF_CellWall_CoF430Synth"/>
</dbReference>
<keyword evidence="2" id="KW-0547">Nucleotide-binding</keyword>
<keyword evidence="4" id="KW-0812">Transmembrane</keyword>
<evidence type="ECO:0000256" key="4">
    <source>
        <dbReference type="SAM" id="Phobius"/>
    </source>
</evidence>
<reference evidence="7" key="1">
    <citation type="submission" date="2010-12" db="EMBL/GenBank/DDBJ databases">
        <title>Complete sequence of Bacillus cellulosilyticus DSM 2522.</title>
        <authorList>
            <consortium name="US DOE Joint Genome Institute"/>
            <person name="Lucas S."/>
            <person name="Copeland A."/>
            <person name="Lapidus A."/>
            <person name="Cheng J.-F."/>
            <person name="Bruce D."/>
            <person name="Goodwin L."/>
            <person name="Pitluck S."/>
            <person name="Chertkov O."/>
            <person name="Detter J.C."/>
            <person name="Han C."/>
            <person name="Tapia R."/>
            <person name="Land M."/>
            <person name="Hauser L."/>
            <person name="Jeffries C."/>
            <person name="Kyrpides N."/>
            <person name="Ivanova N."/>
            <person name="Mikhailova N."/>
            <person name="Brumm P."/>
            <person name="Mead D."/>
            <person name="Woyke T."/>
        </authorList>
    </citation>
    <scope>NUCLEOTIDE SEQUENCE [LARGE SCALE GENOMIC DNA]</scope>
    <source>
        <strain evidence="7">DSM 2522</strain>
    </source>
</reference>
<dbReference type="Pfam" id="PF08245">
    <property type="entry name" value="Mur_ligase_M"/>
    <property type="match status" value="1"/>
</dbReference>
<dbReference type="PANTHER" id="PTHR43024">
    <property type="entry name" value="UDP-N-ACETYLMURAMOYL-TRIPEPTIDE--D-ALANYL-D-ALANINE LIGASE"/>
    <property type="match status" value="1"/>
</dbReference>
<dbReference type="GO" id="GO:0016881">
    <property type="term" value="F:acid-amino acid ligase activity"/>
    <property type="evidence" value="ECO:0007669"/>
    <property type="project" value="InterPro"/>
</dbReference>
<dbReference type="SUPFAM" id="SSF53623">
    <property type="entry name" value="MurD-like peptide ligases, catalytic domain"/>
    <property type="match status" value="1"/>
</dbReference>
<dbReference type="PANTHER" id="PTHR43024:SF1">
    <property type="entry name" value="UDP-N-ACETYLMURAMOYL-TRIPEPTIDE--D-ALANYL-D-ALANINE LIGASE"/>
    <property type="match status" value="1"/>
</dbReference>
<organism evidence="7 8">
    <name type="scientific">Evansella cellulosilytica (strain ATCC 21833 / DSM 2522 / FERM P-1141 / JCM 9156 / N-4)</name>
    <name type="common">Bacillus cellulosilyticus</name>
    <dbReference type="NCBI Taxonomy" id="649639"/>
    <lineage>
        <taxon>Bacteria</taxon>
        <taxon>Bacillati</taxon>
        <taxon>Bacillota</taxon>
        <taxon>Bacilli</taxon>
        <taxon>Bacillales</taxon>
        <taxon>Bacillaceae</taxon>
        <taxon>Evansella</taxon>
    </lineage>
</organism>
<sequence>MKPIIPRVPAVGVTGSAGKSSTTSFINAIFNTRWKNVLTTKGNMNLPKHTKQAVSQFNRNHKAIVLEMGLGRASNHFNYIQPNIGVITNVGTAHYGKLGNSIKETAKAKSAMIRNIHPRGILLLNNDDTNSKLLDYKNFKGDLIRVGITSKSEYQATNIKYTSYGMIFGVTLRGKKVYFFIPAFGMHNVINALFAIAIADRLNFSINEMKLGLRSCKSPSRRVNVIKLSKPKGALLIDDTFNANPQSVKAAVDVLAELGNKKKKIAVLGSMLELGDYSKKGHQEVGAYLAKKGIKHVFLYGKNASYVKTAAIENGIPEKNILHTTNRDKLHYGILRVLNEGCVVLIKGSHKMKMSRTAEYIARNSLKK</sequence>
<dbReference type="SUPFAM" id="SSF53244">
    <property type="entry name" value="MurD-like peptide ligases, peptide-binding domain"/>
    <property type="match status" value="1"/>
</dbReference>
<dbReference type="InterPro" id="IPR004101">
    <property type="entry name" value="Mur_ligase_C"/>
</dbReference>
<dbReference type="STRING" id="649639.Bcell_2821"/>
<evidence type="ECO:0000256" key="2">
    <source>
        <dbReference type="ARBA" id="ARBA00022741"/>
    </source>
</evidence>
<dbReference type="KEGG" id="bco:Bcell_2821"/>
<keyword evidence="3" id="KW-0067">ATP-binding</keyword>
<keyword evidence="4" id="KW-1133">Transmembrane helix</keyword>
<dbReference type="EMBL" id="CP002394">
    <property type="protein sequence ID" value="ADU31074.1"/>
    <property type="molecule type" value="Genomic_DNA"/>
</dbReference>
<dbReference type="InterPro" id="IPR013221">
    <property type="entry name" value="Mur_ligase_cen"/>
</dbReference>
<keyword evidence="8" id="KW-1185">Reference proteome</keyword>
<dbReference type="Pfam" id="PF02875">
    <property type="entry name" value="Mur_ligase_C"/>
    <property type="match status" value="1"/>
</dbReference>
<gene>
    <name evidence="7" type="ordered locus">Bcell_2821</name>
</gene>
<dbReference type="GO" id="GO:0005524">
    <property type="term" value="F:ATP binding"/>
    <property type="evidence" value="ECO:0007669"/>
    <property type="project" value="UniProtKB-KW"/>
</dbReference>
<keyword evidence="4" id="KW-0472">Membrane</keyword>
<dbReference type="Gene3D" id="3.40.1190.10">
    <property type="entry name" value="Mur-like, catalytic domain"/>
    <property type="match status" value="1"/>
</dbReference>
<dbReference type="eggNOG" id="COG0770">
    <property type="taxonomic scope" value="Bacteria"/>
</dbReference>
<evidence type="ECO:0000259" key="6">
    <source>
        <dbReference type="Pfam" id="PF08245"/>
    </source>
</evidence>